<accession>A0ABR4WCP1</accession>
<feature type="transmembrane region" description="Helical" evidence="1">
    <location>
        <begin position="21"/>
        <end position="38"/>
    </location>
</feature>
<proteinExistence type="predicted"/>
<keyword evidence="1" id="KW-1133">Transmembrane helix</keyword>
<comment type="caution">
    <text evidence="2">The sequence shown here is derived from an EMBL/GenBank/DDBJ whole genome shotgun (WGS) entry which is preliminary data.</text>
</comment>
<dbReference type="Proteomes" id="UP000029443">
    <property type="component" value="Unassembled WGS sequence"/>
</dbReference>
<evidence type="ECO:0000313" key="2">
    <source>
        <dbReference type="EMBL" id="KGD61083.1"/>
    </source>
</evidence>
<dbReference type="Gene3D" id="1.25.40.10">
    <property type="entry name" value="Tetratricopeptide repeat domain"/>
    <property type="match status" value="1"/>
</dbReference>
<reference evidence="2 3" key="1">
    <citation type="submission" date="2012-09" db="EMBL/GenBank/DDBJ databases">
        <title>Genome Sequence of alkane-degrading Bacterium Alcanivorax jadensis T9.</title>
        <authorList>
            <person name="Lai Q."/>
            <person name="Shao Z."/>
        </authorList>
    </citation>
    <scope>NUCLEOTIDE SEQUENCE [LARGE SCALE GENOMIC DNA]</scope>
    <source>
        <strain evidence="2 3">T9</strain>
    </source>
</reference>
<dbReference type="RefSeq" id="WP_035247737.1">
    <property type="nucleotide sequence ID" value="NZ_ARXU01000006.1"/>
</dbReference>
<dbReference type="EMBL" id="ARXU01000006">
    <property type="protein sequence ID" value="KGD61083.1"/>
    <property type="molecule type" value="Genomic_DNA"/>
</dbReference>
<protein>
    <submittedName>
        <fullName evidence="2">Uncharacterized protein</fullName>
    </submittedName>
</protein>
<evidence type="ECO:0000313" key="3">
    <source>
        <dbReference type="Proteomes" id="UP000029443"/>
    </source>
</evidence>
<keyword evidence="1" id="KW-0472">Membrane</keyword>
<gene>
    <name evidence="2" type="ORF">T9A_01943</name>
</gene>
<organism evidence="2 3">
    <name type="scientific">Alcanivorax jadensis T9</name>
    <dbReference type="NCBI Taxonomy" id="1177181"/>
    <lineage>
        <taxon>Bacteria</taxon>
        <taxon>Pseudomonadati</taxon>
        <taxon>Pseudomonadota</taxon>
        <taxon>Gammaproteobacteria</taxon>
        <taxon>Oceanospirillales</taxon>
        <taxon>Alcanivoracaceae</taxon>
        <taxon>Alcanivorax</taxon>
    </lineage>
</organism>
<name>A0ABR4WCP1_9GAMM</name>
<keyword evidence="3" id="KW-1185">Reference proteome</keyword>
<keyword evidence="1" id="KW-0812">Transmembrane</keyword>
<sequence>MSSKSYGYTVRTERLRVLGPTELFACLLLILVVCWLAFPRDLAVTLRNARLDAVTLSYMQAWLKAKPDDHELRLLMARELIVLGRFDEADVQLDRVEAADAGYQSEVRWLRLQWDFKRLMAMDPELRGSSRLQAETLASVRSQDWSTLTTDQRRELAEMALGLGEVQQTVRYYRLLATEAERPGEWYEKAGRVLLGQGNYLSSGLAYGEAMEASADATVRKQYFLEALASLEAGSLHDVALRFASRYEHLYFQDKAVLYRLMRLAQAGGNLAQAQRYAVRLLRLSGRGEQR</sequence>
<dbReference type="InterPro" id="IPR011990">
    <property type="entry name" value="TPR-like_helical_dom_sf"/>
</dbReference>
<evidence type="ECO:0000256" key="1">
    <source>
        <dbReference type="SAM" id="Phobius"/>
    </source>
</evidence>